<dbReference type="SMART" id="SM00507">
    <property type="entry name" value="HNHc"/>
    <property type="match status" value="1"/>
</dbReference>
<dbReference type="EMBL" id="JAAAJA010000167">
    <property type="protein sequence ID" value="KAG0260020.1"/>
    <property type="molecule type" value="Genomic_DNA"/>
</dbReference>
<proteinExistence type="predicted"/>
<protein>
    <recommendedName>
        <fullName evidence="1">HNH nuclease domain-containing protein</fullName>
    </recommendedName>
</protein>
<gene>
    <name evidence="2" type="ORF">BG011_002190</name>
</gene>
<reference evidence="2" key="1">
    <citation type="journal article" date="2020" name="Fungal Divers.">
        <title>Resolving the Mortierellaceae phylogeny through synthesis of multi-gene phylogenetics and phylogenomics.</title>
        <authorList>
            <person name="Vandepol N."/>
            <person name="Liber J."/>
            <person name="Desiro A."/>
            <person name="Na H."/>
            <person name="Kennedy M."/>
            <person name="Barry K."/>
            <person name="Grigoriev I.V."/>
            <person name="Miller A.N."/>
            <person name="O'Donnell K."/>
            <person name="Stajich J.E."/>
            <person name="Bonito G."/>
        </authorList>
    </citation>
    <scope>NUCLEOTIDE SEQUENCE</scope>
    <source>
        <strain evidence="2">KOD948</strain>
    </source>
</reference>
<name>A0A9P6U550_9FUNG</name>
<evidence type="ECO:0000313" key="3">
    <source>
        <dbReference type="Proteomes" id="UP000726737"/>
    </source>
</evidence>
<dbReference type="AlphaFoldDB" id="A0A9P6U550"/>
<evidence type="ECO:0000313" key="2">
    <source>
        <dbReference type="EMBL" id="KAG0260020.1"/>
    </source>
</evidence>
<keyword evidence="3" id="KW-1185">Reference proteome</keyword>
<dbReference type="InterPro" id="IPR003615">
    <property type="entry name" value="HNH_nuc"/>
</dbReference>
<evidence type="ECO:0000259" key="1">
    <source>
        <dbReference type="SMART" id="SM00507"/>
    </source>
</evidence>
<dbReference type="OrthoDB" id="10067381at2759"/>
<dbReference type="Proteomes" id="UP000726737">
    <property type="component" value="Unassembled WGS sequence"/>
</dbReference>
<feature type="domain" description="HNH nuclease" evidence="1">
    <location>
        <begin position="29"/>
        <end position="79"/>
    </location>
</feature>
<sequence length="187" mass="21534">MLRLSVTKTKFWQRNTPGTLDKKSPLWRKLRQDALQRDNYTCRFCDVRSAKYMICDHIDRNPSHNDLVNLGICCSLCDSIRHCGQAGILDLLSLGISRMPQKDINLRTLQLFSETHKVPLCSDVDSSAVIIADSTVDYANILLTLDESFDYSSKCYCSPLPHTYDMHKGFFKQDSASRFREILENRF</sequence>
<comment type="caution">
    <text evidence="2">The sequence shown here is derived from an EMBL/GenBank/DDBJ whole genome shotgun (WGS) entry which is preliminary data.</text>
</comment>
<organism evidence="2 3">
    <name type="scientific">Mortierella polycephala</name>
    <dbReference type="NCBI Taxonomy" id="41804"/>
    <lineage>
        <taxon>Eukaryota</taxon>
        <taxon>Fungi</taxon>
        <taxon>Fungi incertae sedis</taxon>
        <taxon>Mucoromycota</taxon>
        <taxon>Mortierellomycotina</taxon>
        <taxon>Mortierellomycetes</taxon>
        <taxon>Mortierellales</taxon>
        <taxon>Mortierellaceae</taxon>
        <taxon>Mortierella</taxon>
    </lineage>
</organism>
<accession>A0A9P6U550</accession>